<keyword evidence="1" id="KW-1133">Transmembrane helix</keyword>
<dbReference type="Proteomes" id="UP001187192">
    <property type="component" value="Unassembled WGS sequence"/>
</dbReference>
<reference evidence="2" key="1">
    <citation type="submission" date="2023-07" db="EMBL/GenBank/DDBJ databases">
        <title>draft genome sequence of fig (Ficus carica).</title>
        <authorList>
            <person name="Takahashi T."/>
            <person name="Nishimura K."/>
        </authorList>
    </citation>
    <scope>NUCLEOTIDE SEQUENCE</scope>
</reference>
<evidence type="ECO:0000313" key="2">
    <source>
        <dbReference type="EMBL" id="GMN73873.1"/>
    </source>
</evidence>
<feature type="non-terminal residue" evidence="2">
    <location>
        <position position="1"/>
    </location>
</feature>
<feature type="transmembrane region" description="Helical" evidence="1">
    <location>
        <begin position="16"/>
        <end position="41"/>
    </location>
</feature>
<organism evidence="2 3">
    <name type="scientific">Ficus carica</name>
    <name type="common">Common fig</name>
    <dbReference type="NCBI Taxonomy" id="3494"/>
    <lineage>
        <taxon>Eukaryota</taxon>
        <taxon>Viridiplantae</taxon>
        <taxon>Streptophyta</taxon>
        <taxon>Embryophyta</taxon>
        <taxon>Tracheophyta</taxon>
        <taxon>Spermatophyta</taxon>
        <taxon>Magnoliopsida</taxon>
        <taxon>eudicotyledons</taxon>
        <taxon>Gunneridae</taxon>
        <taxon>Pentapetalae</taxon>
        <taxon>rosids</taxon>
        <taxon>fabids</taxon>
        <taxon>Rosales</taxon>
        <taxon>Moraceae</taxon>
        <taxon>Ficeae</taxon>
        <taxon>Ficus</taxon>
    </lineage>
</organism>
<gene>
    <name evidence="2" type="ORF">TIFTF001_053755</name>
</gene>
<proteinExistence type="predicted"/>
<keyword evidence="3" id="KW-1185">Reference proteome</keyword>
<name>A0AA88EGU4_FICCA</name>
<evidence type="ECO:0000313" key="3">
    <source>
        <dbReference type="Proteomes" id="UP001187192"/>
    </source>
</evidence>
<evidence type="ECO:0000256" key="1">
    <source>
        <dbReference type="SAM" id="Phobius"/>
    </source>
</evidence>
<dbReference type="AlphaFoldDB" id="A0AA88EGU4"/>
<comment type="caution">
    <text evidence="2">The sequence shown here is derived from an EMBL/GenBank/DDBJ whole genome shotgun (WGS) entry which is preliminary data.</text>
</comment>
<keyword evidence="1" id="KW-0472">Membrane</keyword>
<keyword evidence="1" id="KW-0812">Transmembrane</keyword>
<protein>
    <submittedName>
        <fullName evidence="2">Uncharacterized protein</fullName>
    </submittedName>
</protein>
<accession>A0AA88EGU4</accession>
<sequence>MSPIPPPVPSLSASDKLFACVSMVLGLGSGFNLIILSVLGLKICHHLPQLVQAIGDFINTAFQLRGPSVGPSQCVGHWQLLGGYLFIIPSPVLASCHRTILKGDSY</sequence>
<dbReference type="EMBL" id="BTGU01013326">
    <property type="protein sequence ID" value="GMN73873.1"/>
    <property type="molecule type" value="Genomic_DNA"/>
</dbReference>